<dbReference type="PANTHER" id="PTHR30222">
    <property type="entry name" value="SPERMIDINE/PUTRESCINE-BINDING PERIPLASMIC PROTEIN"/>
    <property type="match status" value="1"/>
</dbReference>
<keyword evidence="4" id="KW-1185">Reference proteome</keyword>
<proteinExistence type="predicted"/>
<name>A0A318TYY6_9RHOB</name>
<dbReference type="InterPro" id="IPR006059">
    <property type="entry name" value="SBP"/>
</dbReference>
<dbReference type="AlphaFoldDB" id="A0A318TYY6"/>
<evidence type="ECO:0000256" key="1">
    <source>
        <dbReference type="ARBA" id="ARBA00022729"/>
    </source>
</evidence>
<dbReference type="RefSeq" id="WP_110806030.1">
    <property type="nucleotide sequence ID" value="NZ_QJTK01000008.1"/>
</dbReference>
<feature type="chain" id="PRO_5016444073" evidence="2">
    <location>
        <begin position="21"/>
        <end position="357"/>
    </location>
</feature>
<dbReference type="OrthoDB" id="9815444at2"/>
<keyword evidence="1 2" id="KW-0732">Signal</keyword>
<dbReference type="Gene3D" id="3.40.190.10">
    <property type="entry name" value="Periplasmic binding protein-like II"/>
    <property type="match status" value="2"/>
</dbReference>
<protein>
    <submittedName>
        <fullName evidence="3">Putative spermidine/putrescine transport system substrate-binding protein</fullName>
    </submittedName>
</protein>
<evidence type="ECO:0000313" key="4">
    <source>
        <dbReference type="Proteomes" id="UP000247727"/>
    </source>
</evidence>
<dbReference type="EMBL" id="QJTK01000008">
    <property type="protein sequence ID" value="PYF09554.1"/>
    <property type="molecule type" value="Genomic_DNA"/>
</dbReference>
<dbReference type="Pfam" id="PF13416">
    <property type="entry name" value="SBP_bac_8"/>
    <property type="match status" value="1"/>
</dbReference>
<evidence type="ECO:0000313" key="3">
    <source>
        <dbReference type="EMBL" id="PYF09554.1"/>
    </source>
</evidence>
<sequence length="357" mass="38607">MKKLLIVTTALVGVSAAAQAQELNVVSWGGAYTVSQVEAYHKPFTAQTGIKINSIDADNPAAPVKAQSEAGNVSIDLADVELSDAIKMCDEGLLEPIDPATLPAAPDGTPATEDFVPGAIQDCAVANIVWATVIAYDKTKVGDTPPTTVADFFDTKKYPGKRGLLKAAKRTLELALYADGVPADQIYEVLGTPEGVDRALKKLDTIKSDIVWWEAGAQPPQLLADGEVVMTNGYNGRFFAAEVGEGKPFGTVWDGSYMDYDLWVIPKDAPHKEDAKKFLAFSTDTQRLADQAKWISYGPARKSSNALVGLYQDGKTEMAPYMPTNPDNMKSPIWTDPTFWADHDTELNEKFNAWLAG</sequence>
<comment type="caution">
    <text evidence="3">The sequence shown here is derived from an EMBL/GenBank/DDBJ whole genome shotgun (WGS) entry which is preliminary data.</text>
</comment>
<evidence type="ECO:0000256" key="2">
    <source>
        <dbReference type="SAM" id="SignalP"/>
    </source>
</evidence>
<gene>
    <name evidence="3" type="ORF">C8J30_108131</name>
</gene>
<reference evidence="3 4" key="1">
    <citation type="submission" date="2018-06" db="EMBL/GenBank/DDBJ databases">
        <title>Genomic Encyclopedia of Type Strains, Phase III (KMG-III): the genomes of soil and plant-associated and newly described type strains.</title>
        <authorList>
            <person name="Whitman W."/>
        </authorList>
    </citation>
    <scope>NUCLEOTIDE SEQUENCE [LARGE SCALE GENOMIC DNA]</scope>
    <source>
        <strain evidence="3 4">JA737</strain>
    </source>
</reference>
<feature type="signal peptide" evidence="2">
    <location>
        <begin position="1"/>
        <end position="20"/>
    </location>
</feature>
<dbReference type="PANTHER" id="PTHR30222:SF2">
    <property type="entry name" value="ABC TRANSPORTER SUBSTRATE-BINDING PROTEIN"/>
    <property type="match status" value="1"/>
</dbReference>
<accession>A0A318TYY6</accession>
<dbReference type="CDD" id="cd13589">
    <property type="entry name" value="PBP2_polyamine_RpCGA009"/>
    <property type="match status" value="1"/>
</dbReference>
<dbReference type="SUPFAM" id="SSF53850">
    <property type="entry name" value="Periplasmic binding protein-like II"/>
    <property type="match status" value="1"/>
</dbReference>
<dbReference type="Proteomes" id="UP000247727">
    <property type="component" value="Unassembled WGS sequence"/>
</dbReference>
<organism evidence="3 4">
    <name type="scientific">Rhodobacter viridis</name>
    <dbReference type="NCBI Taxonomy" id="1054202"/>
    <lineage>
        <taxon>Bacteria</taxon>
        <taxon>Pseudomonadati</taxon>
        <taxon>Pseudomonadota</taxon>
        <taxon>Alphaproteobacteria</taxon>
        <taxon>Rhodobacterales</taxon>
        <taxon>Rhodobacter group</taxon>
        <taxon>Rhodobacter</taxon>
    </lineage>
</organism>